<dbReference type="PANTHER" id="PTHR36498">
    <property type="entry name" value="TATA-BINDING PROTEIN-ASSOCIATED FACTOR 172"/>
    <property type="match status" value="1"/>
</dbReference>
<name>A0A1J4KWN7_9EUKA</name>
<keyword evidence="5" id="KW-1185">Reference proteome</keyword>
<reference evidence="4" key="1">
    <citation type="submission" date="2016-10" db="EMBL/GenBank/DDBJ databases">
        <authorList>
            <person name="Benchimol M."/>
            <person name="Almeida L.G."/>
            <person name="Vasconcelos A.T."/>
            <person name="Perreira-Neves A."/>
            <person name="Rosa I.A."/>
            <person name="Tasca T."/>
            <person name="Bogo M.R."/>
            <person name="de Souza W."/>
        </authorList>
    </citation>
    <scope>NUCLEOTIDE SEQUENCE [LARGE SCALE GENOMIC DNA]</scope>
    <source>
        <strain evidence="4">K</strain>
    </source>
</reference>
<dbReference type="GO" id="GO:0005524">
    <property type="term" value="F:ATP binding"/>
    <property type="evidence" value="ECO:0007669"/>
    <property type="project" value="InterPro"/>
</dbReference>
<dbReference type="InterPro" id="IPR038718">
    <property type="entry name" value="SNF2-like_sf"/>
</dbReference>
<dbReference type="Pfam" id="PF00176">
    <property type="entry name" value="SNF2-rel_dom"/>
    <property type="match status" value="1"/>
</dbReference>
<dbReference type="InterPro" id="IPR001650">
    <property type="entry name" value="Helicase_C-like"/>
</dbReference>
<feature type="domain" description="Helicase C-terminal" evidence="3">
    <location>
        <begin position="1114"/>
        <end position="1277"/>
    </location>
</feature>
<dbReference type="Gene3D" id="3.40.50.10810">
    <property type="entry name" value="Tandem AAA-ATPase domain"/>
    <property type="match status" value="1"/>
</dbReference>
<dbReference type="CDD" id="cd18793">
    <property type="entry name" value="SF2_C_SNF"/>
    <property type="match status" value="1"/>
</dbReference>
<protein>
    <submittedName>
        <fullName evidence="4">SNF2 family N-terminal domain containing protein</fullName>
    </submittedName>
</protein>
<dbReference type="InterPro" id="IPR027417">
    <property type="entry name" value="P-loop_NTPase"/>
</dbReference>
<feature type="domain" description="Helicase ATP-binding" evidence="2">
    <location>
        <begin position="815"/>
        <end position="977"/>
    </location>
</feature>
<dbReference type="EMBL" id="MLAK01000421">
    <property type="protein sequence ID" value="OHT14118.1"/>
    <property type="molecule type" value="Genomic_DNA"/>
</dbReference>
<proteinExistence type="predicted"/>
<dbReference type="Gene3D" id="1.25.10.10">
    <property type="entry name" value="Leucine-rich Repeat Variant"/>
    <property type="match status" value="1"/>
</dbReference>
<dbReference type="GO" id="GO:0003677">
    <property type="term" value="F:DNA binding"/>
    <property type="evidence" value="ECO:0007669"/>
    <property type="project" value="InterPro"/>
</dbReference>
<dbReference type="GO" id="GO:0016887">
    <property type="term" value="F:ATP hydrolysis activity"/>
    <property type="evidence" value="ECO:0007669"/>
    <property type="project" value="InterPro"/>
</dbReference>
<dbReference type="InterPro" id="IPR044972">
    <property type="entry name" value="Mot1"/>
</dbReference>
<dbReference type="InterPro" id="IPR016024">
    <property type="entry name" value="ARM-type_fold"/>
</dbReference>
<evidence type="ECO:0000313" key="5">
    <source>
        <dbReference type="Proteomes" id="UP000179807"/>
    </source>
</evidence>
<dbReference type="RefSeq" id="XP_068367254.1">
    <property type="nucleotide sequence ID" value="XM_068491116.1"/>
</dbReference>
<comment type="caution">
    <text evidence="4">The sequence shown here is derived from an EMBL/GenBank/DDBJ whole genome shotgun (WGS) entry which is preliminary data.</text>
</comment>
<dbReference type="InterPro" id="IPR014001">
    <property type="entry name" value="Helicase_ATP-bd"/>
</dbReference>
<dbReference type="FunFam" id="3.40.50.10810:FF:000090">
    <property type="entry name" value="Similarity to HELICASE MOT1"/>
    <property type="match status" value="1"/>
</dbReference>
<dbReference type="SMART" id="SM00490">
    <property type="entry name" value="HELICc"/>
    <property type="match status" value="1"/>
</dbReference>
<dbReference type="PROSITE" id="PS51192">
    <property type="entry name" value="HELICASE_ATP_BIND_1"/>
    <property type="match status" value="1"/>
</dbReference>
<dbReference type="InterPro" id="IPR000330">
    <property type="entry name" value="SNF2_N"/>
</dbReference>
<dbReference type="Gene3D" id="3.40.50.300">
    <property type="entry name" value="P-loop containing nucleotide triphosphate hydrolases"/>
    <property type="match status" value="1"/>
</dbReference>
<dbReference type="SUPFAM" id="SSF48371">
    <property type="entry name" value="ARM repeat"/>
    <property type="match status" value="1"/>
</dbReference>
<dbReference type="GO" id="GO:0017025">
    <property type="term" value="F:TBP-class protein binding"/>
    <property type="evidence" value="ECO:0007669"/>
    <property type="project" value="InterPro"/>
</dbReference>
<gene>
    <name evidence="4" type="ORF">TRFO_03145</name>
</gene>
<accession>A0A1J4KWN7</accession>
<sequence length="1329" mass="151655">MAKKDKFDRLLDLIQNGKTTAIRKAAATQIGFLQKEFSLDLSTILHKLFPLLLHHEFECRRATSTALENLIPNCRPERHNWKSNRPLLKLTQFNLQRIVSSKIFLTHNLTTHNAAASDYKDQVLTISPDSQIAELCEISERMIEKLNSENWHYRHGAVVCLLATITPACPREYLEDLAVRLLTLVAMDRFKDFSNDVVKVPVVDPACHLLARCLMMNIKDAVPILEQFHSFHSSDEDDDGWSLRFAFWNIVQHMLIIDNHSLDPEWLQNALLKTIKDNSDESQEEVIAAAIEAIIPIIPLFPNPGKVAESIYDDVFSMAEDLTSSNTACTNALAKFITDTQITSFLDNDTLDSLLEHAKYPQYSTREATYNLINIILDCHDHEIFDDFDFLDFAIKIIVLMINEPSNVLFRVALSMISCLNNLMESKGLYFNEEYCANVMEAMSAEFNKNNYKITLMIPIILKLASIVNIDLTGPKFTKCQTLNGVVFCIILCLNLDTSMPVFMVDNDEIFQKDPISILINLFSLDAKDVISLIPRISSLLTVFNKFVSTYIGRMLKNNHSSDVISQLIKMNADFEEKLLQNFSDTDNYASIITSTRRPPNINVAQTIAINAVYEVPTKLDSVYNILQLYYCIQAKMTLNKAQTQMIVTSMMKNTKKLSSMIAYVANIYAKTKPALLLSSFVTQIEEEKKLSLGPIEFIDLFLSDFDTTKLDLLSWASFFVKPCLKNFANQDDNLRRMAAHSLAQIVRLLPLDNGSTRLLPEDLHGMKAESMKYLAPLFDVTKSPEYKLMPPPDFSSINGGKIRSYQRDGINWLGFLYNYGLNGILADDMGLGKTFQCLCAISNAHTIEHDTSPFSLVVCPPSVISHWCKETNNFFPHLRVHSFVLKSDVVNSKMFQHMDGIIITSYGIIRSHIELFKSRTFTYCVLDEGHIIKNKSSKTAEAVTQLRADHRLILSGTPIQNNVAELWSLMDFLMPGYLGTQKVFQQKYESSIKKMFKPEASEAETEKGQQCLQLLHCQVLPFIMRRLRDVVLEELPPRIVYDEVFQMTDKQREVYNRLLGHGETLNDISDVDEHIFTKLKKERQLCIHPCLVDPSIPEEIEYSAKMKELRKVLLTQLGLGGGKDMMRNRALLFAQSSQTLDKVRDIVLSKIQGLTYDFFDGRVNEKDRPLVLERFNREDGPDLLLLTTSIGGLGLNLQVANNVIFMENSWNFTEDDQAMARAHRMGQRRTVTVFNLITSGTIESRIIEKQQMKRKMVKTIINEDNDQSQTDITLVQDSLYQDQETAKTENKKKLTQAEAIAESNNLIHDKEEYINEYRNDGQWISNRK</sequence>
<dbReference type="SUPFAM" id="SSF52540">
    <property type="entry name" value="P-loop containing nucleoside triphosphate hydrolases"/>
    <property type="match status" value="2"/>
</dbReference>
<evidence type="ECO:0000259" key="3">
    <source>
        <dbReference type="PROSITE" id="PS51194"/>
    </source>
</evidence>
<dbReference type="OrthoDB" id="10252227at2759"/>
<dbReference type="Proteomes" id="UP000179807">
    <property type="component" value="Unassembled WGS sequence"/>
</dbReference>
<dbReference type="VEuPathDB" id="TrichDB:TRFO_03145"/>
<dbReference type="InterPro" id="IPR011989">
    <property type="entry name" value="ARM-like"/>
</dbReference>
<dbReference type="GeneID" id="94825820"/>
<evidence type="ECO:0000256" key="1">
    <source>
        <dbReference type="ARBA" id="ARBA00022801"/>
    </source>
</evidence>
<keyword evidence="1" id="KW-0378">Hydrolase</keyword>
<evidence type="ECO:0000313" key="4">
    <source>
        <dbReference type="EMBL" id="OHT14118.1"/>
    </source>
</evidence>
<dbReference type="PROSITE" id="PS51194">
    <property type="entry name" value="HELICASE_CTER"/>
    <property type="match status" value="1"/>
</dbReference>
<evidence type="ECO:0000259" key="2">
    <source>
        <dbReference type="PROSITE" id="PS51192"/>
    </source>
</evidence>
<dbReference type="PANTHER" id="PTHR36498:SF1">
    <property type="entry name" value="TATA-BINDING PROTEIN-ASSOCIATED FACTOR 172"/>
    <property type="match status" value="1"/>
</dbReference>
<dbReference type="Pfam" id="PF00271">
    <property type="entry name" value="Helicase_C"/>
    <property type="match status" value="1"/>
</dbReference>
<dbReference type="InterPro" id="IPR049730">
    <property type="entry name" value="SNF2/RAD54-like_C"/>
</dbReference>
<dbReference type="SMART" id="SM00487">
    <property type="entry name" value="DEXDc"/>
    <property type="match status" value="1"/>
</dbReference>
<organism evidence="4 5">
    <name type="scientific">Tritrichomonas foetus</name>
    <dbReference type="NCBI Taxonomy" id="1144522"/>
    <lineage>
        <taxon>Eukaryota</taxon>
        <taxon>Metamonada</taxon>
        <taxon>Parabasalia</taxon>
        <taxon>Tritrichomonadida</taxon>
        <taxon>Tritrichomonadidae</taxon>
        <taxon>Tritrichomonas</taxon>
    </lineage>
</organism>